<dbReference type="HOGENOM" id="CLU_805773_0_0_10"/>
<dbReference type="OrthoDB" id="665147at2"/>
<evidence type="ECO:0000313" key="2">
    <source>
        <dbReference type="EMBL" id="AFL86138.1"/>
    </source>
</evidence>
<dbReference type="Gene3D" id="1.20.120.330">
    <property type="entry name" value="Nucleotidyltransferases domain 2"/>
    <property type="match status" value="1"/>
</dbReference>
<dbReference type="InterPro" id="IPR007842">
    <property type="entry name" value="HEPN_dom"/>
</dbReference>
<dbReference type="eggNOG" id="COG2250">
    <property type="taxonomic scope" value="Bacteria"/>
</dbReference>
<evidence type="ECO:0000313" key="3">
    <source>
        <dbReference type="Proteomes" id="UP000006050"/>
    </source>
</evidence>
<proteinExistence type="predicted"/>
<accession>I3ZA70</accession>
<dbReference type="SMART" id="SM00748">
    <property type="entry name" value="HEPN"/>
    <property type="match status" value="1"/>
</dbReference>
<feature type="domain" description="HEPN" evidence="1">
    <location>
        <begin position="212"/>
        <end position="325"/>
    </location>
</feature>
<dbReference type="KEGG" id="bbd:Belba_3646"/>
<protein>
    <recommendedName>
        <fullName evidence="1">HEPN domain-containing protein</fullName>
    </recommendedName>
</protein>
<sequence length="344" mass="40363">MKTISQLPKSFTSPDFKETSRQKLWQLFKSWTLDKERSQSASNEKEMLHFYEETLSLFDEIYKPQPEQPIHEEATEFVNPNTPYMEQLITAMKVLIAPELIYTIEIPLANEPKIRSRYEVFVVIKHQELSVMEAFQGLLNFIALGDQEICIHPININYLTKEINDGNLFFLTHILQTNLVYKKANARVLPEIDMANHPNVLNQANATLQSGWLLSDQFLKHAQIEIEEKNYSLAIYFLHQSIELRLRALVLAWERHEKKSHEIRLVIRSCLKFIPELASIFPQNSEEEIKLLKILEDAYCKARYKSCFVVSQEEADQLMHRSIQIKSLCEDHYYLCFKPILQNT</sequence>
<dbReference type="Pfam" id="PF05168">
    <property type="entry name" value="HEPN"/>
    <property type="match status" value="1"/>
</dbReference>
<dbReference type="SUPFAM" id="SSF81593">
    <property type="entry name" value="Nucleotidyltransferase substrate binding subunit/domain"/>
    <property type="match status" value="1"/>
</dbReference>
<gene>
    <name evidence="2" type="ordered locus">Belba_3646</name>
</gene>
<dbReference type="STRING" id="866536.Belba_3646"/>
<dbReference type="RefSeq" id="WP_014774072.1">
    <property type="nucleotide sequence ID" value="NC_018010.1"/>
</dbReference>
<dbReference type="PROSITE" id="PS50910">
    <property type="entry name" value="HEPN"/>
    <property type="match status" value="1"/>
</dbReference>
<keyword evidence="3" id="KW-1185">Reference proteome</keyword>
<evidence type="ECO:0000259" key="1">
    <source>
        <dbReference type="PROSITE" id="PS50910"/>
    </source>
</evidence>
<dbReference type="AlphaFoldDB" id="I3ZA70"/>
<reference evidence="3" key="1">
    <citation type="submission" date="2012-06" db="EMBL/GenBank/DDBJ databases">
        <title>The complete genome of Belliella baltica DSM 15883.</title>
        <authorList>
            <person name="Lucas S."/>
            <person name="Copeland A."/>
            <person name="Lapidus A."/>
            <person name="Goodwin L."/>
            <person name="Pitluck S."/>
            <person name="Peters L."/>
            <person name="Mikhailova N."/>
            <person name="Davenport K."/>
            <person name="Kyrpides N."/>
            <person name="Mavromatis K."/>
            <person name="Pagani I."/>
            <person name="Ivanova N."/>
            <person name="Ovchinnikova G."/>
            <person name="Zeytun A."/>
            <person name="Detter J.C."/>
            <person name="Han C."/>
            <person name="Land M."/>
            <person name="Hauser L."/>
            <person name="Markowitz V."/>
            <person name="Cheng J.-F."/>
            <person name="Hugenholtz P."/>
            <person name="Woyke T."/>
            <person name="Wu D."/>
            <person name="Tindall B."/>
            <person name="Pomrenke H."/>
            <person name="Brambilla E."/>
            <person name="Klenk H.-P."/>
            <person name="Eisen J.A."/>
        </authorList>
    </citation>
    <scope>NUCLEOTIDE SEQUENCE [LARGE SCALE GENOMIC DNA]</scope>
    <source>
        <strain evidence="3">DSM 15883 / CIP 108006 / LMG 21964 / BA134</strain>
    </source>
</reference>
<dbReference type="EMBL" id="CP003281">
    <property type="protein sequence ID" value="AFL86138.1"/>
    <property type="molecule type" value="Genomic_DNA"/>
</dbReference>
<organism evidence="2 3">
    <name type="scientific">Belliella baltica (strain DSM 15883 / CIP 108006 / LMG 21964 / BA134)</name>
    <dbReference type="NCBI Taxonomy" id="866536"/>
    <lineage>
        <taxon>Bacteria</taxon>
        <taxon>Pseudomonadati</taxon>
        <taxon>Bacteroidota</taxon>
        <taxon>Cytophagia</taxon>
        <taxon>Cytophagales</taxon>
        <taxon>Cyclobacteriaceae</taxon>
        <taxon>Belliella</taxon>
    </lineage>
</organism>
<dbReference type="Proteomes" id="UP000006050">
    <property type="component" value="Chromosome"/>
</dbReference>
<name>I3ZA70_BELBD</name>